<evidence type="ECO:0000313" key="3">
    <source>
        <dbReference type="EMBL" id="ADI31980.1"/>
    </source>
</evidence>
<keyword evidence="1" id="KW-0175">Coiled coil</keyword>
<feature type="transmembrane region" description="Helical" evidence="2">
    <location>
        <begin position="473"/>
        <end position="494"/>
    </location>
</feature>
<keyword evidence="2" id="KW-1133">Transmembrane helix</keyword>
<keyword evidence="2" id="KW-0472">Membrane</keyword>
<gene>
    <name evidence="3" type="ordered locus">Shell_0870</name>
</gene>
<dbReference type="STRING" id="591019.Shell_0870"/>
<dbReference type="EMBL" id="CP002051">
    <property type="protein sequence ID" value="ADI31980.1"/>
    <property type="molecule type" value="Genomic_DNA"/>
</dbReference>
<reference evidence="4" key="1">
    <citation type="submission" date="2010-05" db="EMBL/GenBank/DDBJ databases">
        <title>Complete sequence of Staphylothermus hellenicus DSM 12710.</title>
        <authorList>
            <consortium name="US DOE Joint Genome Institute"/>
            <person name="Lucas S."/>
            <person name="Copeland A."/>
            <person name="Lapidus A."/>
            <person name="Cheng J.-F."/>
            <person name="Bruce D."/>
            <person name="Goodwin L."/>
            <person name="Pitluck S."/>
            <person name="Davenport K."/>
            <person name="Detter J.C."/>
            <person name="Han C."/>
            <person name="Tapia R."/>
            <person name="Larimer F."/>
            <person name="Land M."/>
            <person name="Hauser L."/>
            <person name="Kyrpides N."/>
            <person name="Mikhailova N."/>
            <person name="Anderson I.J."/>
            <person name="Woyke T."/>
        </authorList>
    </citation>
    <scope>NUCLEOTIDE SEQUENCE [LARGE SCALE GENOMIC DNA]</scope>
    <source>
        <strain evidence="4">DSM 12710 / JCM 10830 / BK20S6-10-b1 / P8</strain>
    </source>
</reference>
<keyword evidence="2" id="KW-0812">Transmembrane</keyword>
<proteinExistence type="predicted"/>
<evidence type="ECO:0000313" key="4">
    <source>
        <dbReference type="Proteomes" id="UP000002573"/>
    </source>
</evidence>
<dbReference type="OrthoDB" id="385881at2157"/>
<feature type="coiled-coil region" evidence="1">
    <location>
        <begin position="158"/>
        <end position="192"/>
    </location>
</feature>
<protein>
    <recommendedName>
        <fullName evidence="5">DUF4129 domain-containing protein</fullName>
    </recommendedName>
</protein>
<accession>D7D884</accession>
<dbReference type="KEGG" id="shc:Shell_0870"/>
<name>D7D884_STAHD</name>
<dbReference type="Proteomes" id="UP000002573">
    <property type="component" value="Chromosome"/>
</dbReference>
<evidence type="ECO:0000256" key="2">
    <source>
        <dbReference type="SAM" id="Phobius"/>
    </source>
</evidence>
<dbReference type="eggNOG" id="arCOG02488">
    <property type="taxonomic scope" value="Archaea"/>
</dbReference>
<keyword evidence="4" id="KW-1185">Reference proteome</keyword>
<evidence type="ECO:0000256" key="1">
    <source>
        <dbReference type="SAM" id="Coils"/>
    </source>
</evidence>
<dbReference type="RefSeq" id="WP_013143178.1">
    <property type="nucleotide sequence ID" value="NC_014205.1"/>
</dbReference>
<organism evidence="3 4">
    <name type="scientific">Staphylothermus hellenicus (strain DSM 12710 / JCM 10830 / BK20S6-10-b1 / P8)</name>
    <dbReference type="NCBI Taxonomy" id="591019"/>
    <lineage>
        <taxon>Archaea</taxon>
        <taxon>Thermoproteota</taxon>
        <taxon>Thermoprotei</taxon>
        <taxon>Desulfurococcales</taxon>
        <taxon>Desulfurococcaceae</taxon>
        <taxon>Staphylothermus</taxon>
    </lineage>
</organism>
<reference evidence="3 4" key="2">
    <citation type="journal article" date="2011" name="Stand. Genomic Sci.">
        <title>Complete genome sequence of Staphylothermus hellenicus P8.</title>
        <authorList>
            <person name="Anderson I."/>
            <person name="Wirth R."/>
            <person name="Lucas S."/>
            <person name="Copeland A."/>
            <person name="Lapidus A."/>
            <person name="Cheng J.F."/>
            <person name="Goodwin L."/>
            <person name="Pitluck S."/>
            <person name="Davenport K."/>
            <person name="Detter J.C."/>
            <person name="Han C."/>
            <person name="Tapia R."/>
            <person name="Land M."/>
            <person name="Hauser L."/>
            <person name="Pati A."/>
            <person name="Mikhailova N."/>
            <person name="Woyke T."/>
            <person name="Klenk H.P."/>
            <person name="Kyrpides N."/>
            <person name="Ivanova N."/>
        </authorList>
    </citation>
    <scope>NUCLEOTIDE SEQUENCE [LARGE SCALE GENOMIC DNA]</scope>
    <source>
        <strain evidence="4">DSM 12710 / JCM 10830 / BK20S6-10-b1 / P8</strain>
    </source>
</reference>
<dbReference type="GeneID" id="9234159"/>
<sequence>MNKVAAWLILSAIIILGILSPAITSIPKPPRHIDPSNAHEEGPSPTELLILYMSVADSISKYDFSSAKNNLSLISNVYVPENLKYIIDRFNNLINDLIGYENNTRNCISSAEKAINKSNISLAKKLISEGILNLTKAKIIYDELSTVARDLTSLGIPLQKLDTILSRISDSLDKLERELLSLKNSLEKLGNLAETFLQITVNPHNITVGDTITIQGYLVDEWNNPLANRSIIIHIGGTSLETLTDVNGSFTIRREINIYERIVKVYAEYVPRGSDYNKYKYSRSNIVYLTIYFIKPSIILELYNKSVLPGDTIFLHIKTLPNLQLIVQTPFTKELKLSSSNGSVTLSFQVPLNTSEGTYAVSVKSLPNDSIGPAYAKAYFKVYKLDPDVVVDAPKYVLTGIPYTINVLCNVDSIITVSSDVLGYSFEGKGGSVEAEIAVPHTYLGTELGLLVKITPLDQRYRSKILVAHMNTYNTPAIALSVLPITALAIYIVYTRRKTLIVTTPITPLKPEQHVIVSPPTRSFLPENISRLILPLYRDLVLVIESISGVRFRGSYTFREYLSSIRNNLPRNLYSLVEKVFMGLERIAYGGSRYLQDKFISPLHRMLRDLVMVLKEYLERIRGGG</sequence>
<evidence type="ECO:0008006" key="5">
    <source>
        <dbReference type="Google" id="ProtNLM"/>
    </source>
</evidence>
<dbReference type="AlphaFoldDB" id="D7D884"/>
<dbReference type="HOGENOM" id="CLU_462814_0_0_2"/>